<dbReference type="GeneID" id="24874729"/>
<gene>
    <name evidence="2" type="ORF">SU86_009150</name>
</gene>
<dbReference type="PANTHER" id="PTHR38755:SF1">
    <property type="entry name" value="METHYLENE-TETRAHYDROFOLATE REDUCTASE C-TERMINAL DOMAIN-CONTAINING PROTEIN"/>
    <property type="match status" value="1"/>
</dbReference>
<protein>
    <recommendedName>
        <fullName evidence="4">Methylenetetrahydrofolate reductase (NAD(P)H)</fullName>
    </recommendedName>
</protein>
<dbReference type="KEGG" id="tah:SU86_009150"/>
<dbReference type="STRING" id="1603555.SU86_009150"/>
<evidence type="ECO:0000313" key="3">
    <source>
        <dbReference type="Proteomes" id="UP000266745"/>
    </source>
</evidence>
<reference evidence="2 3" key="1">
    <citation type="journal article" date="2016" name="Sci. Rep.">
        <title>A novel ammonia-oxidizing archaeon from wastewater treatment plant: Its enrichment, physiological and genomic characteristics.</title>
        <authorList>
            <person name="Li Y."/>
            <person name="Ding K."/>
            <person name="Wen X."/>
            <person name="Zhang B."/>
            <person name="Shen B."/>
            <person name="Yang Y."/>
        </authorList>
    </citation>
    <scope>NUCLEOTIDE SEQUENCE [LARGE SCALE GENOMIC DNA]</scope>
    <source>
        <strain evidence="2 3">SAT1</strain>
    </source>
</reference>
<organism evidence="2 3">
    <name type="scientific">Candidatus Nitrosotenuis cloacae</name>
    <dbReference type="NCBI Taxonomy" id="1603555"/>
    <lineage>
        <taxon>Archaea</taxon>
        <taxon>Nitrososphaerota</taxon>
        <taxon>Candidatus Nitrosotenuis</taxon>
    </lineage>
</organism>
<accession>A0A3G1B3Z9</accession>
<dbReference type="Proteomes" id="UP000266745">
    <property type="component" value="Chromosome"/>
</dbReference>
<evidence type="ECO:0000313" key="2">
    <source>
        <dbReference type="EMBL" id="AJZ76493.1"/>
    </source>
</evidence>
<evidence type="ECO:0000256" key="1">
    <source>
        <dbReference type="ARBA" id="ARBA00023002"/>
    </source>
</evidence>
<dbReference type="EMBL" id="CP011097">
    <property type="protein sequence ID" value="AJZ76493.1"/>
    <property type="molecule type" value="Genomic_DNA"/>
</dbReference>
<evidence type="ECO:0008006" key="4">
    <source>
        <dbReference type="Google" id="ProtNLM"/>
    </source>
</evidence>
<proteinExistence type="predicted"/>
<sequence length="256" mass="28285">MTIRYEINPPRVISDGVLSHKEVKGLLGKVEKRIISASKYCGGIHLTDSVLGVPRISPITTGAIIRNDGLKLDITASLRVRDRNITALTQSVYDAILLGLDGLLILKGDEPPKGPKDSKLIPSGVVKHFTELGFDKNLDFFLSLPAEPDYDQIQKKIESEPKGFITNVIQSPEQVHHIVDKLKPQGFKIIPCVMIPSHNNAKSAQMVGIDFVKYEDMIQDFITEIHKSAGDILITSPNDFKSALKVLSKIKGIKRK</sequence>
<name>A0A3G1B3Z9_9ARCH</name>
<dbReference type="InterPro" id="IPR029041">
    <property type="entry name" value="FAD-linked_oxidoreductase-like"/>
</dbReference>
<dbReference type="OrthoDB" id="10385at2157"/>
<dbReference type="AlphaFoldDB" id="A0A3G1B3Z9"/>
<dbReference type="RefSeq" id="WP_048187307.1">
    <property type="nucleotide sequence ID" value="NZ_CP011097.1"/>
</dbReference>
<dbReference type="GO" id="GO:0016491">
    <property type="term" value="F:oxidoreductase activity"/>
    <property type="evidence" value="ECO:0007669"/>
    <property type="project" value="UniProtKB-KW"/>
</dbReference>
<keyword evidence="3" id="KW-1185">Reference proteome</keyword>
<keyword evidence="1" id="KW-0560">Oxidoreductase</keyword>
<dbReference type="PANTHER" id="PTHR38755">
    <property type="entry name" value="5,10-METHYLENETETRAHYDROFOLATE REDUCTASE"/>
    <property type="match status" value="1"/>
</dbReference>
<dbReference type="Gene3D" id="3.20.20.220">
    <property type="match status" value="1"/>
</dbReference>
<dbReference type="SUPFAM" id="SSF51730">
    <property type="entry name" value="FAD-linked oxidoreductase"/>
    <property type="match status" value="1"/>
</dbReference>